<feature type="compositionally biased region" description="Basic and acidic residues" evidence="1">
    <location>
        <begin position="121"/>
        <end position="130"/>
    </location>
</feature>
<sequence>MGITVSHTNYAPISLVSTLIGFVSFAFTLGTFIKVFWSNWGTFSAAPQEINDYLSSLKQGLLEERRHLQRSRRQLKNIRRDRSHGPGARSESEEDYERGYSSHGGKRRRRDGRGRKRKGQMHFDRDIQSMRSAGEDEALRVMRVTVRDLIRSFREIEQPFLKPEYQNQDSTHWSTAPAQSYYPEKASQYPHSDDDSPQASHMNATNRLGHEYRNCGFKERWLWVKRKASVTNLSTVLARVETRRTAHEMGEVLSMVCDIGRDLQDLRGSLEGVEGRLNRVVGVRRVQ</sequence>
<evidence type="ECO:0000313" key="4">
    <source>
        <dbReference type="Proteomes" id="UP000799777"/>
    </source>
</evidence>
<organism evidence="3 4">
    <name type="scientific">Setomelanomma holmii</name>
    <dbReference type="NCBI Taxonomy" id="210430"/>
    <lineage>
        <taxon>Eukaryota</taxon>
        <taxon>Fungi</taxon>
        <taxon>Dikarya</taxon>
        <taxon>Ascomycota</taxon>
        <taxon>Pezizomycotina</taxon>
        <taxon>Dothideomycetes</taxon>
        <taxon>Pleosporomycetidae</taxon>
        <taxon>Pleosporales</taxon>
        <taxon>Pleosporineae</taxon>
        <taxon>Phaeosphaeriaceae</taxon>
        <taxon>Setomelanomma</taxon>
    </lineage>
</organism>
<keyword evidence="4" id="KW-1185">Reference proteome</keyword>
<evidence type="ECO:0000256" key="1">
    <source>
        <dbReference type="SAM" id="MobiDB-lite"/>
    </source>
</evidence>
<feature type="region of interest" description="Disordered" evidence="1">
    <location>
        <begin position="72"/>
        <end position="130"/>
    </location>
</feature>
<dbReference type="OrthoDB" id="4148767at2759"/>
<evidence type="ECO:0000313" key="3">
    <source>
        <dbReference type="EMBL" id="KAF2032990.1"/>
    </source>
</evidence>
<proteinExistence type="predicted"/>
<feature type="compositionally biased region" description="Basic residues" evidence="1">
    <location>
        <begin position="104"/>
        <end position="120"/>
    </location>
</feature>
<dbReference type="Proteomes" id="UP000799777">
    <property type="component" value="Unassembled WGS sequence"/>
</dbReference>
<keyword evidence="2" id="KW-0812">Transmembrane</keyword>
<keyword evidence="2" id="KW-1133">Transmembrane helix</keyword>
<gene>
    <name evidence="3" type="ORF">EK21DRAFT_59709</name>
</gene>
<comment type="caution">
    <text evidence="3">The sequence shown here is derived from an EMBL/GenBank/DDBJ whole genome shotgun (WGS) entry which is preliminary data.</text>
</comment>
<reference evidence="3" key="1">
    <citation type="journal article" date="2020" name="Stud. Mycol.">
        <title>101 Dothideomycetes genomes: a test case for predicting lifestyles and emergence of pathogens.</title>
        <authorList>
            <person name="Haridas S."/>
            <person name="Albert R."/>
            <person name="Binder M."/>
            <person name="Bloem J."/>
            <person name="Labutti K."/>
            <person name="Salamov A."/>
            <person name="Andreopoulos B."/>
            <person name="Baker S."/>
            <person name="Barry K."/>
            <person name="Bills G."/>
            <person name="Bluhm B."/>
            <person name="Cannon C."/>
            <person name="Castanera R."/>
            <person name="Culley D."/>
            <person name="Daum C."/>
            <person name="Ezra D."/>
            <person name="Gonzalez J."/>
            <person name="Henrissat B."/>
            <person name="Kuo A."/>
            <person name="Liang C."/>
            <person name="Lipzen A."/>
            <person name="Lutzoni F."/>
            <person name="Magnuson J."/>
            <person name="Mondo S."/>
            <person name="Nolan M."/>
            <person name="Ohm R."/>
            <person name="Pangilinan J."/>
            <person name="Park H.-J."/>
            <person name="Ramirez L."/>
            <person name="Alfaro M."/>
            <person name="Sun H."/>
            <person name="Tritt A."/>
            <person name="Yoshinaga Y."/>
            <person name="Zwiers L.-H."/>
            <person name="Turgeon B."/>
            <person name="Goodwin S."/>
            <person name="Spatafora J."/>
            <person name="Crous P."/>
            <person name="Grigoriev I."/>
        </authorList>
    </citation>
    <scope>NUCLEOTIDE SEQUENCE</scope>
    <source>
        <strain evidence="3">CBS 110217</strain>
    </source>
</reference>
<protein>
    <submittedName>
        <fullName evidence="3">Uncharacterized protein</fullName>
    </submittedName>
</protein>
<accession>A0A9P4HG68</accession>
<dbReference type="AlphaFoldDB" id="A0A9P4HG68"/>
<evidence type="ECO:0000256" key="2">
    <source>
        <dbReference type="SAM" id="Phobius"/>
    </source>
</evidence>
<name>A0A9P4HG68_9PLEO</name>
<keyword evidence="2" id="KW-0472">Membrane</keyword>
<dbReference type="EMBL" id="ML978169">
    <property type="protein sequence ID" value="KAF2032990.1"/>
    <property type="molecule type" value="Genomic_DNA"/>
</dbReference>
<feature type="transmembrane region" description="Helical" evidence="2">
    <location>
        <begin position="12"/>
        <end position="37"/>
    </location>
</feature>